<dbReference type="Proteomes" id="UP000475862">
    <property type="component" value="Unassembled WGS sequence"/>
</dbReference>
<evidence type="ECO:0000259" key="3">
    <source>
        <dbReference type="PROSITE" id="PS50966"/>
    </source>
</evidence>
<organism evidence="4 5">
    <name type="scientific">Aphis glycines</name>
    <name type="common">Soybean aphid</name>
    <dbReference type="NCBI Taxonomy" id="307491"/>
    <lineage>
        <taxon>Eukaryota</taxon>
        <taxon>Metazoa</taxon>
        <taxon>Ecdysozoa</taxon>
        <taxon>Arthropoda</taxon>
        <taxon>Hexapoda</taxon>
        <taxon>Insecta</taxon>
        <taxon>Pterygota</taxon>
        <taxon>Neoptera</taxon>
        <taxon>Paraneoptera</taxon>
        <taxon>Hemiptera</taxon>
        <taxon>Sternorrhyncha</taxon>
        <taxon>Aphidomorpha</taxon>
        <taxon>Aphidoidea</taxon>
        <taxon>Aphididae</taxon>
        <taxon>Aphidini</taxon>
        <taxon>Aphis</taxon>
        <taxon>Aphis</taxon>
    </lineage>
</organism>
<accession>A0A6G0TCV0</accession>
<evidence type="ECO:0000256" key="2">
    <source>
        <dbReference type="SAM" id="MobiDB-lite"/>
    </source>
</evidence>
<keyword evidence="5" id="KW-1185">Reference proteome</keyword>
<keyword evidence="1" id="KW-0479">Metal-binding</keyword>
<protein>
    <recommendedName>
        <fullName evidence="3">SWIM-type domain-containing protein</fullName>
    </recommendedName>
</protein>
<evidence type="ECO:0000313" key="4">
    <source>
        <dbReference type="EMBL" id="KAE9530120.1"/>
    </source>
</evidence>
<evidence type="ECO:0000256" key="1">
    <source>
        <dbReference type="PROSITE-ProRule" id="PRU00325"/>
    </source>
</evidence>
<evidence type="ECO:0000313" key="5">
    <source>
        <dbReference type="Proteomes" id="UP000475862"/>
    </source>
</evidence>
<reference evidence="4 5" key="1">
    <citation type="submission" date="2019-08" db="EMBL/GenBank/DDBJ databases">
        <title>The genome of the soybean aphid Biotype 1, its phylome, world population structure and adaptation to the North American continent.</title>
        <authorList>
            <person name="Giordano R."/>
            <person name="Donthu R.K."/>
            <person name="Hernandez A.G."/>
            <person name="Wright C.L."/>
            <person name="Zimin A.V."/>
        </authorList>
    </citation>
    <scope>NUCLEOTIDE SEQUENCE [LARGE SCALE GENOMIC DNA]</scope>
    <source>
        <tissue evidence="4">Whole aphids</tissue>
    </source>
</reference>
<dbReference type="AlphaFoldDB" id="A0A6G0TCV0"/>
<dbReference type="OrthoDB" id="124789at2759"/>
<gene>
    <name evidence="4" type="ORF">AGLY_011582</name>
</gene>
<dbReference type="InterPro" id="IPR007527">
    <property type="entry name" value="Znf_SWIM"/>
</dbReference>
<dbReference type="PROSITE" id="PS50966">
    <property type="entry name" value="ZF_SWIM"/>
    <property type="match status" value="1"/>
</dbReference>
<dbReference type="GO" id="GO:0008270">
    <property type="term" value="F:zinc ion binding"/>
    <property type="evidence" value="ECO:0007669"/>
    <property type="project" value="UniProtKB-KW"/>
</dbReference>
<dbReference type="EMBL" id="VYZN01000043">
    <property type="protein sequence ID" value="KAE9530120.1"/>
    <property type="molecule type" value="Genomic_DNA"/>
</dbReference>
<keyword evidence="1" id="KW-0863">Zinc-finger</keyword>
<comment type="caution">
    <text evidence="4">The sequence shown here is derived from an EMBL/GenBank/DDBJ whole genome shotgun (WGS) entry which is preliminary data.</text>
</comment>
<proteinExistence type="predicted"/>
<keyword evidence="1" id="KW-0862">Zinc</keyword>
<sequence length="243" mass="27872">MLMATLRTKRDHVATECFSKTPSFINNLTADEKKCTVISTDKETESATIQSSEGVLLTNPIKCSCSFVTSMCLPCHHILKLRQIYNISLYDPNLYAERWTRKYYAKVCRVISTDHSISEEVLEIEEDNSIQIDHHNLEDTLPSLPPRVPKRGRSKGKDKTVIGVPKKRKLRTNLLPFKKLPTDIRQYEILCWFVHDTITKSAIYQNKIIDEDVETILEKVSNAFLDKAIAINEINRDEKSSSI</sequence>
<feature type="region of interest" description="Disordered" evidence="2">
    <location>
        <begin position="138"/>
        <end position="159"/>
    </location>
</feature>
<feature type="domain" description="SWIM-type" evidence="3">
    <location>
        <begin position="53"/>
        <end position="86"/>
    </location>
</feature>
<name>A0A6G0TCV0_APHGL</name>